<sequence>MVVAVIILWNTEYTKRVVKTVRAW</sequence>
<proteinExistence type="predicted"/>
<organism evidence="1 2">
    <name type="scientific">Photobacterium alginatilyticum</name>
    <dbReference type="NCBI Taxonomy" id="1775171"/>
    <lineage>
        <taxon>Bacteria</taxon>
        <taxon>Pseudomonadati</taxon>
        <taxon>Pseudomonadota</taxon>
        <taxon>Gammaproteobacteria</taxon>
        <taxon>Vibrionales</taxon>
        <taxon>Vibrionaceae</taxon>
        <taxon>Photobacterium</taxon>
    </lineage>
</organism>
<name>A0ABW9YH63_9GAMM</name>
<dbReference type="EMBL" id="RSEJ01000008">
    <property type="protein sequence ID" value="NBI52922.1"/>
    <property type="molecule type" value="Genomic_DNA"/>
</dbReference>
<reference evidence="1 2" key="1">
    <citation type="journal article" date="2017" name="Int. J. Syst. Evol. Microbiol.">
        <title>Photobacterium alginatilyticum sp. nov., a marine bacterium isolated from bottom seawater.</title>
        <authorList>
            <person name="Wang X."/>
            <person name="Wang Y."/>
            <person name="Yang X."/>
            <person name="Sun H."/>
            <person name="Li B."/>
            <person name="Zhang X.H."/>
        </authorList>
    </citation>
    <scope>NUCLEOTIDE SEQUENCE [LARGE SCALE GENOMIC DNA]</scope>
    <source>
        <strain evidence="1 2">P03D4</strain>
    </source>
</reference>
<comment type="caution">
    <text evidence="1">The sequence shown here is derived from an EMBL/GenBank/DDBJ whole genome shotgun (WGS) entry which is preliminary data.</text>
</comment>
<evidence type="ECO:0000313" key="1">
    <source>
        <dbReference type="EMBL" id="NBI52922.1"/>
    </source>
</evidence>
<dbReference type="Proteomes" id="UP000738517">
    <property type="component" value="Unassembled WGS sequence"/>
</dbReference>
<keyword evidence="2" id="KW-1185">Reference proteome</keyword>
<evidence type="ECO:0000313" key="2">
    <source>
        <dbReference type="Proteomes" id="UP000738517"/>
    </source>
</evidence>
<protein>
    <submittedName>
        <fullName evidence="1">Uncharacterized protein</fullName>
    </submittedName>
</protein>
<accession>A0ABW9YH63</accession>
<gene>
    <name evidence="1" type="ORF">EIZ48_10075</name>
</gene>